<accession>A0A1M6CBI4</accession>
<dbReference type="Proteomes" id="UP000184192">
    <property type="component" value="Unassembled WGS sequence"/>
</dbReference>
<dbReference type="eggNOG" id="COG1752">
    <property type="taxonomic scope" value="Bacteria"/>
</dbReference>
<reference evidence="3" key="1">
    <citation type="submission" date="2016-11" db="EMBL/GenBank/DDBJ databases">
        <authorList>
            <person name="Varghese N."/>
            <person name="Submissions S."/>
        </authorList>
    </citation>
    <scope>NUCLEOTIDE SEQUENCE [LARGE SCALE GENOMIC DNA]</scope>
    <source>
        <strain evidence="3">DSM 26884</strain>
    </source>
</reference>
<proteinExistence type="predicted"/>
<evidence type="ECO:0000256" key="1">
    <source>
        <dbReference type="SAM" id="MobiDB-lite"/>
    </source>
</evidence>
<feature type="region of interest" description="Disordered" evidence="1">
    <location>
        <begin position="1"/>
        <end position="26"/>
    </location>
</feature>
<evidence type="ECO:0000313" key="2">
    <source>
        <dbReference type="EMBL" id="SHI58243.1"/>
    </source>
</evidence>
<sequence length="70" mass="7820">MGTVSWAPVNSDQPGEDGRSSLRRPGTTIHFIKPDYELKDMGVDYYTITGDGLEDAYNYGLAKGLEYLWS</sequence>
<dbReference type="EMBL" id="FQZN01000004">
    <property type="protein sequence ID" value="SHI58243.1"/>
    <property type="molecule type" value="Genomic_DNA"/>
</dbReference>
<organism evidence="2 3">
    <name type="scientific">Bacteroides stercorirosoris</name>
    <dbReference type="NCBI Taxonomy" id="871324"/>
    <lineage>
        <taxon>Bacteria</taxon>
        <taxon>Pseudomonadati</taxon>
        <taxon>Bacteroidota</taxon>
        <taxon>Bacteroidia</taxon>
        <taxon>Bacteroidales</taxon>
        <taxon>Bacteroidaceae</taxon>
        <taxon>Bacteroides</taxon>
    </lineage>
</organism>
<evidence type="ECO:0000313" key="3">
    <source>
        <dbReference type="Proteomes" id="UP000184192"/>
    </source>
</evidence>
<dbReference type="RefSeq" id="WP_025831606.1">
    <property type="nucleotide sequence ID" value="NZ_FQZN01000004.1"/>
</dbReference>
<keyword evidence="3" id="KW-1185">Reference proteome</keyword>
<dbReference type="AlphaFoldDB" id="A0A1M6CBI4"/>
<gene>
    <name evidence="2" type="ORF">SAMN05444350_10458</name>
</gene>
<dbReference type="GeneID" id="92711113"/>
<name>A0A1M6CBI4_9BACE</name>
<protein>
    <submittedName>
        <fullName evidence="2">Uncharacterized protein</fullName>
    </submittedName>
</protein>